<accession>A0A2X1XVT9</accession>
<dbReference type="Gene3D" id="3.80.10.10">
    <property type="entry name" value="Ribonuclease Inhibitor"/>
    <property type="match status" value="3"/>
</dbReference>
<dbReference type="Pfam" id="PF13306">
    <property type="entry name" value="LRR_5"/>
    <property type="match status" value="2"/>
</dbReference>
<protein>
    <submittedName>
        <fullName evidence="4">Copper amine oxidase N-terminal domain</fullName>
    </submittedName>
</protein>
<dbReference type="RefSeq" id="WP_112889577.1">
    <property type="nucleotide sequence ID" value="NZ_CP068103.1"/>
</dbReference>
<dbReference type="InterPro" id="IPR026906">
    <property type="entry name" value="LRR_5"/>
</dbReference>
<dbReference type="PANTHER" id="PTHR45661">
    <property type="entry name" value="SURFACE ANTIGEN"/>
    <property type="match status" value="1"/>
</dbReference>
<dbReference type="InterPro" id="IPR036582">
    <property type="entry name" value="Mao_N_sf"/>
</dbReference>
<dbReference type="SUPFAM" id="SSF55383">
    <property type="entry name" value="Copper amine oxidase, domain N"/>
    <property type="match status" value="1"/>
</dbReference>
<keyword evidence="2" id="KW-0732">Signal</keyword>
<dbReference type="GeneID" id="83862272"/>
<dbReference type="Pfam" id="PF07833">
    <property type="entry name" value="Cu_amine_oxidN1"/>
    <property type="match status" value="1"/>
</dbReference>
<dbReference type="Gene3D" id="3.30.457.10">
    <property type="entry name" value="Copper amine oxidase-like, N-terminal domain"/>
    <property type="match status" value="1"/>
</dbReference>
<dbReference type="OrthoDB" id="1699216at2"/>
<dbReference type="InterPro" id="IPR053139">
    <property type="entry name" value="Surface_bspA-like"/>
</dbReference>
<dbReference type="AlphaFoldDB" id="A0A2X1XVT9"/>
<dbReference type="PANTHER" id="PTHR45661:SF3">
    <property type="entry name" value="IG-LIKE DOMAIN-CONTAINING PROTEIN"/>
    <property type="match status" value="1"/>
</dbReference>
<gene>
    <name evidence="4" type="ORF">NCTC13076_00769</name>
</gene>
<evidence type="ECO:0000256" key="1">
    <source>
        <dbReference type="SAM" id="MobiDB-lite"/>
    </source>
</evidence>
<reference evidence="4 5" key="1">
    <citation type="submission" date="2018-06" db="EMBL/GenBank/DDBJ databases">
        <authorList>
            <consortium name="Pathogen Informatics"/>
            <person name="Doyle S."/>
        </authorList>
    </citation>
    <scope>NUCLEOTIDE SEQUENCE [LARGE SCALE GENOMIC DNA]</scope>
    <source>
        <strain evidence="4 5">NCTC13076</strain>
    </source>
</reference>
<evidence type="ECO:0000313" key="5">
    <source>
        <dbReference type="Proteomes" id="UP000250070"/>
    </source>
</evidence>
<feature type="chain" id="PRO_5015888943" evidence="2">
    <location>
        <begin position="32"/>
        <end position="875"/>
    </location>
</feature>
<feature type="compositionally biased region" description="Basic and acidic residues" evidence="1">
    <location>
        <begin position="598"/>
        <end position="609"/>
    </location>
</feature>
<proteinExistence type="predicted"/>
<feature type="domain" description="Copper amine oxidase-like N-terminal" evidence="3">
    <location>
        <begin position="757"/>
        <end position="849"/>
    </location>
</feature>
<evidence type="ECO:0000259" key="3">
    <source>
        <dbReference type="Pfam" id="PF07833"/>
    </source>
</evidence>
<feature type="signal peptide" evidence="2">
    <location>
        <begin position="1"/>
        <end position="31"/>
    </location>
</feature>
<dbReference type="InterPro" id="IPR032675">
    <property type="entry name" value="LRR_dom_sf"/>
</dbReference>
<feature type="region of interest" description="Disordered" evidence="1">
    <location>
        <begin position="598"/>
        <end position="618"/>
    </location>
</feature>
<dbReference type="InterPro" id="IPR012854">
    <property type="entry name" value="Cu_amine_oxidase-like_N"/>
</dbReference>
<organism evidence="4 5">
    <name type="scientific">Peptoniphilus harei</name>
    <dbReference type="NCBI Taxonomy" id="54005"/>
    <lineage>
        <taxon>Bacteria</taxon>
        <taxon>Bacillati</taxon>
        <taxon>Bacillota</taxon>
        <taxon>Tissierellia</taxon>
        <taxon>Tissierellales</taxon>
        <taxon>Peptoniphilaceae</taxon>
        <taxon>Peptoniphilus</taxon>
    </lineage>
</organism>
<evidence type="ECO:0000256" key="2">
    <source>
        <dbReference type="SAM" id="SignalP"/>
    </source>
</evidence>
<evidence type="ECO:0000313" key="4">
    <source>
        <dbReference type="EMBL" id="SPY46877.1"/>
    </source>
</evidence>
<sequence>MNYKNSTVRKVLLGATLFSVLTTSLPNSVVAADTYVTNNVESTSTVDKDENQWEADDFVYDTIFIDELGKNIVLVKGFSEKGLKKLENTTSLTIPKYSASGDLITGIGENAFSNTNIVNLNLPDSIEIICDGAFSNSPNKIKIESIKLPKNLKIIEEYSFFGNGISSIELPNNLEKIGKNSFSQNALREIELPDSVNEIGIGAFSGNIINSVKLPKNIQKISYGAFSHNRIKDIILPESVIKIEEDAFSHNRIENLTIPKSIKYLSGFSNNNLTNIKLPDTLEIIGERAFSSNNIKKLNIPNSVKEIGPNSFSINNISDLVLSSSLKTIEAHSFYYNKLENVNIPNSVNLIGANAFSFNKISKIKLSDNLKEIGRDAFRNNLLEEVDFPESIIKIGESAFDQNSFTSFKNFPKNLISSDSNNITKYEGYLDQRIVLTAVNGNFNLSLEDAEKSYEINDPSIIKKSDGTYSLKKDPQFNYRRLRLKVEPYWDVEINNIINFNISYDPNGGVGKINNETIKIDDFYNLKLPENKFTAPQGKKFIGWKPVVEYHSDYHANKDELIQRNRLFLPGSRAANAINGDLRYMKSIKFIAQWEDINKDTNPPRRPDNNRPNIQDVNLNNTKDYIKRLLRNEGILTPSKSNQIDKAQTVDELIYLNNLYLKDKYNQNKNTQTVVEKHYIEKPVYIYNNETRYIDRNTKSHIASYVPKYISNDFTKSDEKQNDVKDSKVQKNNNTSKYFKFLIGMNLYYKNIDGKDELFEMDVAPFIENDRTMMPLRYVAEALSCDVKWDNKTRTASFTKDGVTASIQIDGDEIVLSNGEKVKMDSKPIIKNDRLCVSLTNVAKVFNLTNGNTKDKIDQDIEWDQESKTVTINLD</sequence>
<name>A0A2X1XVT9_9FIRM</name>
<dbReference type="Proteomes" id="UP000250070">
    <property type="component" value="Unassembled WGS sequence"/>
</dbReference>
<dbReference type="EMBL" id="UATM01000032">
    <property type="protein sequence ID" value="SPY46877.1"/>
    <property type="molecule type" value="Genomic_DNA"/>
</dbReference>